<dbReference type="Proteomes" id="UP001162483">
    <property type="component" value="Unassembled WGS sequence"/>
</dbReference>
<keyword evidence="6" id="KW-0472">Membrane</keyword>
<protein>
    <recommendedName>
        <fullName evidence="9">UDP-glucuronosyltransferase</fullName>
    </recommendedName>
</protein>
<evidence type="ECO:0000313" key="8">
    <source>
        <dbReference type="Proteomes" id="UP001162483"/>
    </source>
</evidence>
<dbReference type="EMBL" id="CATNWA010004749">
    <property type="protein sequence ID" value="CAI9548600.1"/>
    <property type="molecule type" value="Genomic_DNA"/>
</dbReference>
<reference evidence="7" key="1">
    <citation type="submission" date="2023-05" db="EMBL/GenBank/DDBJ databases">
        <authorList>
            <person name="Stuckert A."/>
        </authorList>
    </citation>
    <scope>NUCLEOTIDE SEQUENCE</scope>
</reference>
<keyword evidence="5" id="KW-0812">Transmembrane</keyword>
<evidence type="ECO:0000256" key="4">
    <source>
        <dbReference type="ARBA" id="ARBA00022679"/>
    </source>
</evidence>
<keyword evidence="6" id="KW-1133">Transmembrane helix</keyword>
<evidence type="ECO:0000256" key="2">
    <source>
        <dbReference type="ARBA" id="ARBA00009995"/>
    </source>
</evidence>
<comment type="caution">
    <text evidence="7">The sequence shown here is derived from an EMBL/GenBank/DDBJ whole genome shotgun (WGS) entry which is preliminary data.</text>
</comment>
<evidence type="ECO:0000256" key="1">
    <source>
        <dbReference type="ARBA" id="ARBA00004167"/>
    </source>
</evidence>
<comment type="similarity">
    <text evidence="2">Belongs to the UDP-glycosyltransferase family.</text>
</comment>
<keyword evidence="8" id="KW-1185">Reference proteome</keyword>
<evidence type="ECO:0000256" key="5">
    <source>
        <dbReference type="ARBA" id="ARBA00022692"/>
    </source>
</evidence>
<dbReference type="Gene3D" id="3.40.50.2000">
    <property type="entry name" value="Glycogen Phosphorylase B"/>
    <property type="match status" value="1"/>
</dbReference>
<dbReference type="InterPro" id="IPR050271">
    <property type="entry name" value="UDP-glycosyltransferase"/>
</dbReference>
<accession>A0ABN9BLS5</accession>
<dbReference type="InterPro" id="IPR002213">
    <property type="entry name" value="UDP_glucos_trans"/>
</dbReference>
<keyword evidence="4" id="KW-0808">Transferase</keyword>
<evidence type="ECO:0000256" key="3">
    <source>
        <dbReference type="ARBA" id="ARBA00022676"/>
    </source>
</evidence>
<dbReference type="PANTHER" id="PTHR48043:SF161">
    <property type="entry name" value="UDP GLUCURONOSYLTRANSFERASE FAMILY 1 MEMBER A1"/>
    <property type="match status" value="1"/>
</dbReference>
<evidence type="ECO:0000313" key="7">
    <source>
        <dbReference type="EMBL" id="CAI9548600.1"/>
    </source>
</evidence>
<comment type="subcellular location">
    <subcellularLocation>
        <location evidence="1">Membrane</location>
        <topology evidence="1">Single-pass membrane protein</topology>
    </subcellularLocation>
</comment>
<dbReference type="PANTHER" id="PTHR48043">
    <property type="entry name" value="EG:EG0003.4 PROTEIN-RELATED"/>
    <property type="match status" value="1"/>
</dbReference>
<gene>
    <name evidence="7" type="ORF">SPARVUS_LOCUS3183184</name>
</gene>
<organism evidence="7 8">
    <name type="scientific">Staurois parvus</name>
    <dbReference type="NCBI Taxonomy" id="386267"/>
    <lineage>
        <taxon>Eukaryota</taxon>
        <taxon>Metazoa</taxon>
        <taxon>Chordata</taxon>
        <taxon>Craniata</taxon>
        <taxon>Vertebrata</taxon>
        <taxon>Euteleostomi</taxon>
        <taxon>Amphibia</taxon>
        <taxon>Batrachia</taxon>
        <taxon>Anura</taxon>
        <taxon>Neobatrachia</taxon>
        <taxon>Ranoidea</taxon>
        <taxon>Ranidae</taxon>
        <taxon>Staurois</taxon>
    </lineage>
</organism>
<dbReference type="Pfam" id="PF00201">
    <property type="entry name" value="UDPGT"/>
    <property type="match status" value="1"/>
</dbReference>
<evidence type="ECO:0000256" key="6">
    <source>
        <dbReference type="ARBA" id="ARBA00022989"/>
    </source>
</evidence>
<evidence type="ECO:0008006" key="9">
    <source>
        <dbReference type="Google" id="ProtNLM"/>
    </source>
</evidence>
<dbReference type="SUPFAM" id="SSF53756">
    <property type="entry name" value="UDP-Glycosyltransferase/glycogen phosphorylase"/>
    <property type="match status" value="1"/>
</dbReference>
<proteinExistence type="inferred from homology"/>
<name>A0ABN9BLS5_9NEOB</name>
<sequence length="260" mass="30084">MDGSHWLSMLPLVAKLGQNGHHVVVVMPESSLLMRRSELYNIKTFPVPYTNEEIKSHLKKFSTEIFTKRSFLQKIMKMHERMKQGAAMMFDTCVRLLNNKELMQTLEETSFDIVFTDPVLPCGQILAEHLAVPSVYFLHSIFCHKDARSSLCPIPLSYVPRQLSGLTDHMTFPQRLQNFVFEIVSYFLCDLLYSPYQQLASEFLQREVSLQEILGHAAIWLMRLDFVLDYPKPVMPNMVFIGGINCVQRKPLKKVRILSI</sequence>
<keyword evidence="3" id="KW-0328">Glycosyltransferase</keyword>